<dbReference type="GO" id="GO:0003677">
    <property type="term" value="F:DNA binding"/>
    <property type="evidence" value="ECO:0007669"/>
    <property type="project" value="UniProtKB-KW"/>
</dbReference>
<keyword evidence="4 7" id="KW-0698">rRNA processing</keyword>
<dbReference type="GO" id="GO:0000460">
    <property type="term" value="P:maturation of 5.8S rRNA"/>
    <property type="evidence" value="ECO:0007669"/>
    <property type="project" value="TreeGrafter"/>
</dbReference>
<dbReference type="Pfam" id="PF04000">
    <property type="entry name" value="Sas10_Utp3"/>
    <property type="match status" value="1"/>
</dbReference>
<comment type="subcellular location">
    <subcellularLocation>
        <location evidence="7">Cytoplasm</location>
    </subcellularLocation>
    <subcellularLocation>
        <location evidence="7">Nucleus</location>
        <location evidence="7">Nucleolus</location>
    </subcellularLocation>
    <subcellularLocation>
        <location evidence="1 7">Nucleus</location>
    </subcellularLocation>
</comment>
<comment type="function">
    <text evidence="7">Plays a role in the recruitment of the exosome to pre-rRNA to mediate the 3'-5' end processing of the 5.8S rRNA.</text>
</comment>
<dbReference type="EMBL" id="JAPWTK010000308">
    <property type="protein sequence ID" value="KAJ8942941.1"/>
    <property type="molecule type" value="Genomic_DNA"/>
</dbReference>
<keyword evidence="5 7" id="KW-0694">RNA-binding</keyword>
<dbReference type="PANTHER" id="PTHR15341">
    <property type="entry name" value="SUN-COR STEROID HORMONE RECEPTOR CO-REPRESSOR"/>
    <property type="match status" value="1"/>
</dbReference>
<comment type="subunit">
    <text evidence="7">Monomer and homodimer.</text>
</comment>
<evidence type="ECO:0000313" key="9">
    <source>
        <dbReference type="Proteomes" id="UP001162162"/>
    </source>
</evidence>
<evidence type="ECO:0000256" key="4">
    <source>
        <dbReference type="ARBA" id="ARBA00022552"/>
    </source>
</evidence>
<dbReference type="Proteomes" id="UP001162162">
    <property type="component" value="Unassembled WGS sequence"/>
</dbReference>
<dbReference type="AlphaFoldDB" id="A0AAV8XVN3"/>
<protein>
    <recommendedName>
        <fullName evidence="3 7">Nuclear nucleic acid-binding protein C1D</fullName>
    </recommendedName>
</protein>
<dbReference type="PANTHER" id="PTHR15341:SF3">
    <property type="entry name" value="NUCLEAR NUCLEIC ACID-BINDING PROTEIN C1D"/>
    <property type="match status" value="1"/>
</dbReference>
<evidence type="ECO:0000256" key="7">
    <source>
        <dbReference type="RuleBase" id="RU368003"/>
    </source>
</evidence>
<organism evidence="8 9">
    <name type="scientific">Aromia moschata</name>
    <dbReference type="NCBI Taxonomy" id="1265417"/>
    <lineage>
        <taxon>Eukaryota</taxon>
        <taxon>Metazoa</taxon>
        <taxon>Ecdysozoa</taxon>
        <taxon>Arthropoda</taxon>
        <taxon>Hexapoda</taxon>
        <taxon>Insecta</taxon>
        <taxon>Pterygota</taxon>
        <taxon>Neoptera</taxon>
        <taxon>Endopterygota</taxon>
        <taxon>Coleoptera</taxon>
        <taxon>Polyphaga</taxon>
        <taxon>Cucujiformia</taxon>
        <taxon>Chrysomeloidea</taxon>
        <taxon>Cerambycidae</taxon>
        <taxon>Cerambycinae</taxon>
        <taxon>Callichromatini</taxon>
        <taxon>Aromia</taxon>
    </lineage>
</organism>
<proteinExistence type="inferred from homology"/>
<dbReference type="InterPro" id="IPR011082">
    <property type="entry name" value="Exosome-assoc_fac/DNA_repair"/>
</dbReference>
<evidence type="ECO:0000256" key="6">
    <source>
        <dbReference type="ARBA" id="ARBA00023242"/>
    </source>
</evidence>
<keyword evidence="6 7" id="KW-0539">Nucleus</keyword>
<dbReference type="GO" id="GO:0000178">
    <property type="term" value="C:exosome (RNase complex)"/>
    <property type="evidence" value="ECO:0007669"/>
    <property type="project" value="TreeGrafter"/>
</dbReference>
<comment type="caution">
    <text evidence="8">The sequence shown here is derived from an EMBL/GenBank/DDBJ whole genome shotgun (WGS) entry which is preliminary data.</text>
</comment>
<keyword evidence="7" id="KW-0238">DNA-binding</keyword>
<evidence type="ECO:0000313" key="8">
    <source>
        <dbReference type="EMBL" id="KAJ8942941.1"/>
    </source>
</evidence>
<evidence type="ECO:0000256" key="3">
    <source>
        <dbReference type="ARBA" id="ARBA00015212"/>
    </source>
</evidence>
<evidence type="ECO:0000256" key="2">
    <source>
        <dbReference type="ARBA" id="ARBA00009154"/>
    </source>
</evidence>
<accession>A0AAV8XVN3</accession>
<gene>
    <name evidence="8" type="ORF">NQ318_003827</name>
</gene>
<dbReference type="GO" id="GO:0005737">
    <property type="term" value="C:cytoplasm"/>
    <property type="evidence" value="ECO:0007669"/>
    <property type="project" value="UniProtKB-SubCell"/>
</dbReference>
<keyword evidence="9" id="KW-1185">Reference proteome</keyword>
<keyword evidence="7" id="KW-0963">Cytoplasm</keyword>
<reference evidence="8" key="1">
    <citation type="journal article" date="2023" name="Insect Mol. Biol.">
        <title>Genome sequencing provides insights into the evolution of gene families encoding plant cell wall-degrading enzymes in longhorned beetles.</title>
        <authorList>
            <person name="Shin N.R."/>
            <person name="Okamura Y."/>
            <person name="Kirsch R."/>
            <person name="Pauchet Y."/>
        </authorList>
    </citation>
    <scope>NUCLEOTIDE SEQUENCE</scope>
    <source>
        <strain evidence="8">AMC_N1</strain>
    </source>
</reference>
<comment type="similarity">
    <text evidence="2 7">Belongs to the C1D family.</text>
</comment>
<sequence>MEFGDLGDDKSIQEKLTNFHSSVEKIDNMLNLVLNNDIYETLSLKEKVDYDLFIAYTLNTLYWMYLRSINEDPNKNDIKNQLSRIKDYMVKAKQAHERQTIRPKIDQQAASRFVKHGIQHRERNQINHHQIKKLKSD</sequence>
<dbReference type="GO" id="GO:0010468">
    <property type="term" value="P:regulation of gene expression"/>
    <property type="evidence" value="ECO:0007669"/>
    <property type="project" value="TreeGrafter"/>
</dbReference>
<evidence type="ECO:0000256" key="5">
    <source>
        <dbReference type="ARBA" id="ARBA00022884"/>
    </source>
</evidence>
<name>A0AAV8XVN3_9CUCU</name>
<dbReference type="GO" id="GO:0003723">
    <property type="term" value="F:RNA binding"/>
    <property type="evidence" value="ECO:0007669"/>
    <property type="project" value="UniProtKB-UniRule"/>
</dbReference>
<evidence type="ECO:0000256" key="1">
    <source>
        <dbReference type="ARBA" id="ARBA00004123"/>
    </source>
</evidence>
<dbReference type="GO" id="GO:0005730">
    <property type="term" value="C:nucleolus"/>
    <property type="evidence" value="ECO:0007669"/>
    <property type="project" value="UniProtKB-SubCell"/>
</dbReference>
<dbReference type="InterPro" id="IPR007146">
    <property type="entry name" value="Sas10/Utp3/C1D"/>
</dbReference>